<dbReference type="GO" id="GO:0000049">
    <property type="term" value="F:tRNA binding"/>
    <property type="evidence" value="ECO:0007669"/>
    <property type="project" value="TreeGrafter"/>
</dbReference>
<dbReference type="InterPro" id="IPR051608">
    <property type="entry name" value="RQC_Subunit_NEMF"/>
</dbReference>
<dbReference type="AlphaFoldDB" id="B4S735"/>
<accession>B4S735</accession>
<dbReference type="Pfam" id="PF05833">
    <property type="entry name" value="NFACT_N"/>
    <property type="match status" value="1"/>
</dbReference>
<protein>
    <recommendedName>
        <fullName evidence="1">NFACT RNA-binding domain-containing protein</fullName>
    </recommendedName>
</protein>
<dbReference type="STRING" id="290512.Paes_0826"/>
<feature type="domain" description="NFACT RNA-binding" evidence="1">
    <location>
        <begin position="433"/>
        <end position="517"/>
    </location>
</feature>
<organism evidence="2 3">
    <name type="scientific">Prosthecochloris aestuarii (strain DSM 271 / SK 413)</name>
    <dbReference type="NCBI Taxonomy" id="290512"/>
    <lineage>
        <taxon>Bacteria</taxon>
        <taxon>Pseudomonadati</taxon>
        <taxon>Chlorobiota</taxon>
        <taxon>Chlorobiia</taxon>
        <taxon>Chlorobiales</taxon>
        <taxon>Chlorobiaceae</taxon>
        <taxon>Prosthecochloris</taxon>
    </lineage>
</organism>
<gene>
    <name evidence="2" type="ordered locus">Paes_0826</name>
</gene>
<dbReference type="Pfam" id="PF05670">
    <property type="entry name" value="NFACT-R_1"/>
    <property type="match status" value="1"/>
</dbReference>
<dbReference type="PANTHER" id="PTHR15239">
    <property type="entry name" value="NUCLEAR EXPORT MEDIATOR FACTOR NEMF"/>
    <property type="match status" value="1"/>
</dbReference>
<dbReference type="KEGG" id="paa:Paes_0826"/>
<dbReference type="GO" id="GO:1990112">
    <property type="term" value="C:RQC complex"/>
    <property type="evidence" value="ECO:0007669"/>
    <property type="project" value="TreeGrafter"/>
</dbReference>
<dbReference type="Proteomes" id="UP000002725">
    <property type="component" value="Chromosome"/>
</dbReference>
<dbReference type="GO" id="GO:0072344">
    <property type="term" value="P:rescue of stalled ribosome"/>
    <property type="evidence" value="ECO:0007669"/>
    <property type="project" value="TreeGrafter"/>
</dbReference>
<evidence type="ECO:0000259" key="1">
    <source>
        <dbReference type="Pfam" id="PF05670"/>
    </source>
</evidence>
<evidence type="ECO:0000313" key="3">
    <source>
        <dbReference type="Proteomes" id="UP000002725"/>
    </source>
</evidence>
<keyword evidence="3" id="KW-1185">Reference proteome</keyword>
<sequence length="538" mass="60877">MHRNYFTLYHAAGELRSRLVGGYLFEVYSQKKNELTIAFITNDRNHLQLVVTTANPRLGLCVREGLNRKKRNSAGLMPEIYEQEVLDFRMDTADRIIHVILESGYKLELRLFTGRTNVVLLNDEKKISSFKEHIATPPSQFRPDVLKTLEKLACNEEVFCRELRANGSDTTIKRLQALLPGFDRFLVRTLLQRAGNPDDHPTLHIEFRKLFFELIEPHPTLIIDDKEEPFLSILETPEKKGKSFETVLEALSFYCSRTWQFLGATGDIGDLKQALLEAQKKAQSMIRGASSEELESAIEHSTTMGHLLMSNIGNQSRKPTSIQVTNLFDSESETVTIQLKPELSIHQNAERYFTKAAKTRGKIAAMQHRKTEGQRIAACCELLLEKAATLKTPSDLRNFNETYTRELREAGIKSRKSKNGKSFPFRTVALPSGATLFLGKNAANNDLLTFSFAKPHDIWLHARGSSGSHGILRGSCMQNRTDIQRAAEIVAFHSAARHSTMVPVMYTEKKYVRKSGSRLPGQVRLDREEVILVTPSCI</sequence>
<dbReference type="InterPro" id="IPR008532">
    <property type="entry name" value="NFACT_RNA-bd"/>
</dbReference>
<evidence type="ECO:0000313" key="2">
    <source>
        <dbReference type="EMBL" id="ACF45872.1"/>
    </source>
</evidence>
<proteinExistence type="predicted"/>
<dbReference type="GO" id="GO:0043023">
    <property type="term" value="F:ribosomal large subunit binding"/>
    <property type="evidence" value="ECO:0007669"/>
    <property type="project" value="TreeGrafter"/>
</dbReference>
<name>B4S735_PROA2</name>
<dbReference type="PANTHER" id="PTHR15239:SF6">
    <property type="entry name" value="RIBOSOME QUALITY CONTROL COMPLEX SUBUNIT NEMF"/>
    <property type="match status" value="1"/>
</dbReference>
<dbReference type="HOGENOM" id="CLU_022481_1_0_10"/>
<dbReference type="EMBL" id="CP001108">
    <property type="protein sequence ID" value="ACF45872.1"/>
    <property type="molecule type" value="Genomic_DNA"/>
</dbReference>
<dbReference type="eggNOG" id="COG1293">
    <property type="taxonomic scope" value="Bacteria"/>
</dbReference>
<dbReference type="RefSeq" id="WP_012505409.1">
    <property type="nucleotide sequence ID" value="NC_011059.1"/>
</dbReference>
<dbReference type="Gene3D" id="2.30.310.10">
    <property type="entry name" value="ibrinogen binding protein from staphylococcus aureus domain"/>
    <property type="match status" value="1"/>
</dbReference>
<reference evidence="2" key="1">
    <citation type="submission" date="2008-06" db="EMBL/GenBank/DDBJ databases">
        <title>Complete sequence of chromosome of Prosthecochloris aestuarii DSM 271.</title>
        <authorList>
            <consortium name="US DOE Joint Genome Institute"/>
            <person name="Lucas S."/>
            <person name="Copeland A."/>
            <person name="Lapidus A."/>
            <person name="Glavina del Rio T."/>
            <person name="Dalin E."/>
            <person name="Tice H."/>
            <person name="Bruce D."/>
            <person name="Goodwin L."/>
            <person name="Pitluck S."/>
            <person name="Schmutz J."/>
            <person name="Larimer F."/>
            <person name="Land M."/>
            <person name="Hauser L."/>
            <person name="Kyrpides N."/>
            <person name="Anderson I."/>
            <person name="Liu Z."/>
            <person name="Li T."/>
            <person name="Zhao F."/>
            <person name="Overmann J."/>
            <person name="Bryant D.A."/>
            <person name="Richardson P."/>
        </authorList>
    </citation>
    <scope>NUCLEOTIDE SEQUENCE [LARGE SCALE GENOMIC DNA]</scope>
    <source>
        <strain evidence="2">DSM 271</strain>
    </source>
</reference>